<evidence type="ECO:0000313" key="2">
    <source>
        <dbReference type="EMBL" id="KAK4805914.1"/>
    </source>
</evidence>
<name>A0AAN7MHL9_MYCAM</name>
<evidence type="ECO:0000313" key="3">
    <source>
        <dbReference type="Proteomes" id="UP001333110"/>
    </source>
</evidence>
<evidence type="ECO:0000256" key="1">
    <source>
        <dbReference type="SAM" id="MobiDB-lite"/>
    </source>
</evidence>
<comment type="caution">
    <text evidence="2">The sequence shown here is derived from an EMBL/GenBank/DDBJ whole genome shotgun (WGS) entry which is preliminary data.</text>
</comment>
<feature type="compositionally biased region" description="Basic and acidic residues" evidence="1">
    <location>
        <begin position="132"/>
        <end position="143"/>
    </location>
</feature>
<organism evidence="2 3">
    <name type="scientific">Mycteria americana</name>
    <name type="common">Wood stork</name>
    <dbReference type="NCBI Taxonomy" id="33587"/>
    <lineage>
        <taxon>Eukaryota</taxon>
        <taxon>Metazoa</taxon>
        <taxon>Chordata</taxon>
        <taxon>Craniata</taxon>
        <taxon>Vertebrata</taxon>
        <taxon>Euteleostomi</taxon>
        <taxon>Archelosauria</taxon>
        <taxon>Archosauria</taxon>
        <taxon>Dinosauria</taxon>
        <taxon>Saurischia</taxon>
        <taxon>Theropoda</taxon>
        <taxon>Coelurosauria</taxon>
        <taxon>Aves</taxon>
        <taxon>Neognathae</taxon>
        <taxon>Neoaves</taxon>
        <taxon>Aequornithes</taxon>
        <taxon>Ciconiiformes</taxon>
        <taxon>Ciconiidae</taxon>
        <taxon>Mycteria</taxon>
    </lineage>
</organism>
<gene>
    <name evidence="2" type="ORF">QYF61_021478</name>
</gene>
<sequence length="223" mass="23478">MANMALPTPQMEVEKPPPGPEPPTLLKTYKWRTAAPMGDREPEKGAGSPGSRRWTRLQGWKRSYSQPESDGPDDGGGKGSSSLGAPKASTRRSLFQRAFSAPSKGTKETRGPEGGKATLQKYLRSMSKKKGHGESGARAEQVLHDAVPGMGVPVPSTGVPTGDPARPVPKQRKSSDALATSRPGSIAVAVITVSPGTAGRGRRQRSSTASSESKKPPLTSPRF</sequence>
<dbReference type="EMBL" id="JAUNZN010000047">
    <property type="protein sequence ID" value="KAK4805914.1"/>
    <property type="molecule type" value="Genomic_DNA"/>
</dbReference>
<feature type="region of interest" description="Disordered" evidence="1">
    <location>
        <begin position="1"/>
        <end position="223"/>
    </location>
</feature>
<protein>
    <submittedName>
        <fullName evidence="2">Uncharacterized protein</fullName>
    </submittedName>
</protein>
<reference evidence="2 3" key="1">
    <citation type="journal article" date="2023" name="J. Hered.">
        <title>Chromosome-level genome of the wood stork (Mycteria americana) provides insight into avian chromosome evolution.</title>
        <authorList>
            <person name="Flamio R. Jr."/>
            <person name="Ramstad K.M."/>
        </authorList>
    </citation>
    <scope>NUCLEOTIDE SEQUENCE [LARGE SCALE GENOMIC DNA]</scope>
    <source>
        <strain evidence="2">JAX WOST 10</strain>
    </source>
</reference>
<proteinExistence type="predicted"/>
<accession>A0AAN7MHL9</accession>
<dbReference type="Proteomes" id="UP001333110">
    <property type="component" value="Unassembled WGS sequence"/>
</dbReference>
<dbReference type="AlphaFoldDB" id="A0AAN7MHL9"/>
<keyword evidence="3" id="KW-1185">Reference proteome</keyword>